<dbReference type="InterPro" id="IPR056404">
    <property type="entry name" value="HTH_RNase_II"/>
</dbReference>
<feature type="domain" description="RNB" evidence="1">
    <location>
        <begin position="273"/>
        <end position="553"/>
    </location>
</feature>
<organism evidence="2 3">
    <name type="scientific">Thermodesulfatator indicus (strain DSM 15286 / JCM 11887 / CIR29812)</name>
    <dbReference type="NCBI Taxonomy" id="667014"/>
    <lineage>
        <taxon>Bacteria</taxon>
        <taxon>Pseudomonadati</taxon>
        <taxon>Thermodesulfobacteriota</taxon>
        <taxon>Thermodesulfobacteria</taxon>
        <taxon>Thermodesulfobacteriales</taxon>
        <taxon>Thermodesulfatatoraceae</taxon>
        <taxon>Thermodesulfatator</taxon>
    </lineage>
</organism>
<proteinExistence type="predicted"/>
<dbReference type="Proteomes" id="UP000006793">
    <property type="component" value="Chromosome"/>
</dbReference>
<dbReference type="Pfam" id="PF25255">
    <property type="entry name" value="WHD_RNase_II"/>
    <property type="match status" value="1"/>
</dbReference>
<dbReference type="GO" id="GO:0000175">
    <property type="term" value="F:3'-5'-RNA exonuclease activity"/>
    <property type="evidence" value="ECO:0007669"/>
    <property type="project" value="TreeGrafter"/>
</dbReference>
<dbReference type="AlphaFoldDB" id="F8A8U2"/>
<dbReference type="RefSeq" id="WP_013907924.1">
    <property type="nucleotide sequence ID" value="NC_015681.1"/>
</dbReference>
<dbReference type="PANTHER" id="PTHR23355:SF42">
    <property type="entry name" value="RIBONUCLEASE II, CHLOROPLASTIC_MITOCHONDRIAL"/>
    <property type="match status" value="1"/>
</dbReference>
<dbReference type="PaxDb" id="667014-Thein_1315"/>
<keyword evidence="3" id="KW-1185">Reference proteome</keyword>
<dbReference type="InParanoid" id="F8A8U2"/>
<dbReference type="HOGENOM" id="CLU_015903_1_1_0"/>
<dbReference type="PATRIC" id="fig|667014.3.peg.1353"/>
<dbReference type="eggNOG" id="COG0557">
    <property type="taxonomic scope" value="Bacteria"/>
</dbReference>
<reference evidence="3" key="1">
    <citation type="submission" date="2011-04" db="EMBL/GenBank/DDBJ databases">
        <title>The complete genome of Thermodesulfatator indicus DSM 15286.</title>
        <authorList>
            <person name="Lucas S."/>
            <person name="Copeland A."/>
            <person name="Lapidus A."/>
            <person name="Bruce D."/>
            <person name="Goodwin L."/>
            <person name="Pitluck S."/>
            <person name="Peters L."/>
            <person name="Kyrpides N."/>
            <person name="Mavromatis K."/>
            <person name="Pagani I."/>
            <person name="Ivanova N."/>
            <person name="Saunders L."/>
            <person name="Detter J.C."/>
            <person name="Tapia R."/>
            <person name="Han C."/>
            <person name="Land M."/>
            <person name="Hauser L."/>
            <person name="Markowitz V."/>
            <person name="Cheng J.-F."/>
            <person name="Hugenholtz P."/>
            <person name="Woyke T."/>
            <person name="Wu D."/>
            <person name="Spring S."/>
            <person name="Schroeder M."/>
            <person name="Brambilla E."/>
            <person name="Klenk H.-P."/>
            <person name="Eisen J.A."/>
        </authorList>
    </citation>
    <scope>NUCLEOTIDE SEQUENCE [LARGE SCALE GENOMIC DNA]</scope>
    <source>
        <strain evidence="3">DSM 15286 / JCM 11887 / CIR29812</strain>
    </source>
</reference>
<dbReference type="Pfam" id="PF23161">
    <property type="entry name" value="HTH_RNase_II"/>
    <property type="match status" value="1"/>
</dbReference>
<dbReference type="GO" id="GO:0003723">
    <property type="term" value="F:RNA binding"/>
    <property type="evidence" value="ECO:0007669"/>
    <property type="project" value="InterPro"/>
</dbReference>
<sequence length="661" mass="76325">MKEKDYSGHLIEFAEQGRTQTAYCLGQKDRRLRVLLPTGREELLPRTRVLHISKRAYRAPHRQEQLEIIKEADNRREALKQEIDLETLWELVVDDTEEMSPEELAEIYFGEGADDDHAAAIIRAVLEDRLYFRFKEGNIYIPSREEVSRLKEAKRKEAERLARREQGAAWLKSLLTKETYDVEDNIKNYWLKALKEYLLFGDEAQNAKETKELLKRVGADRPGKVFEILVSTGIFTEDENLELLRFDVKEAFPEEVEKAAQEIVAQGFSREDREDLTELLPVTIDGPETRDFDDAIHFVQHDDALEVGIHIADVSAFVPKESPIFREALNRGSTIYLPDRIIPMLPRVISEEAASLIAGKERPALSFIIKLSPDGEIKEFRLVRSVIKVAKRLTYDEADAFLESDFKPLYKMAEKLFNRRLAAGALPVYLPEINLRVEDGHIILERIEITGARFLISEYMILANYVAALFLKENQIPAIYRSQPKPKERLISGGEQDIFLNFMQLRQLSRGEMLLSPEFHHGLGLPCYTTVTSPIRRVIDLIMEHQLCHFLKTGKPCFSLEEIEEFAKEISRALEVVNTIKNKTYRYWLLKYLKQNARNRPLDALVIDIHQRKAKVLLLDFMLTVDVPLPPSLRLQPGEKVKVILKGIQPREETIRAFLAH</sequence>
<reference evidence="2 3" key="2">
    <citation type="journal article" date="2012" name="Stand. Genomic Sci.">
        <title>Complete genome sequence of the thermophilic sulfate-reducing ocean bacterium Thermodesulfatator indicus type strain (CIR29812(T)).</title>
        <authorList>
            <person name="Anderson I."/>
            <person name="Saunders E."/>
            <person name="Lapidus A."/>
            <person name="Nolan M."/>
            <person name="Lucas S."/>
            <person name="Tice H."/>
            <person name="Del Rio T.G."/>
            <person name="Cheng J.F."/>
            <person name="Han C."/>
            <person name="Tapia R."/>
            <person name="Goodwin L.A."/>
            <person name="Pitluck S."/>
            <person name="Liolios K."/>
            <person name="Mavromatis K."/>
            <person name="Pagani I."/>
            <person name="Ivanova N."/>
            <person name="Mikhailova N."/>
            <person name="Pati A."/>
            <person name="Chen A."/>
            <person name="Palaniappan K."/>
            <person name="Land M."/>
            <person name="Hauser L."/>
            <person name="Jeffries C.D."/>
            <person name="Chang Y.J."/>
            <person name="Brambilla E.M."/>
            <person name="Rohde M."/>
            <person name="Spring S."/>
            <person name="Goker M."/>
            <person name="Detter J.C."/>
            <person name="Woyke T."/>
            <person name="Bristow J."/>
            <person name="Eisen J.A."/>
            <person name="Markowitz V."/>
            <person name="Hugenholtz P."/>
            <person name="Kyrpides N.C."/>
            <person name="Klenk H.P."/>
        </authorList>
    </citation>
    <scope>NUCLEOTIDE SEQUENCE [LARGE SCALE GENOMIC DNA]</scope>
    <source>
        <strain evidence="3">DSM 15286 / JCM 11887 / CIR29812</strain>
    </source>
</reference>
<dbReference type="GO" id="GO:0006402">
    <property type="term" value="P:mRNA catabolic process"/>
    <property type="evidence" value="ECO:0007669"/>
    <property type="project" value="TreeGrafter"/>
</dbReference>
<dbReference type="GO" id="GO:0000932">
    <property type="term" value="C:P-body"/>
    <property type="evidence" value="ECO:0007669"/>
    <property type="project" value="TreeGrafter"/>
</dbReference>
<dbReference type="Pfam" id="PF00773">
    <property type="entry name" value="RNB"/>
    <property type="match status" value="1"/>
</dbReference>
<dbReference type="InterPro" id="IPR001900">
    <property type="entry name" value="RNase_II/R"/>
</dbReference>
<name>F8A8U2_THEID</name>
<protein>
    <submittedName>
        <fullName evidence="2">Ribonuclease II</fullName>
    </submittedName>
</protein>
<dbReference type="SMART" id="SM00955">
    <property type="entry name" value="RNB"/>
    <property type="match status" value="1"/>
</dbReference>
<dbReference type="SUPFAM" id="SSF50249">
    <property type="entry name" value="Nucleic acid-binding proteins"/>
    <property type="match status" value="1"/>
</dbReference>
<dbReference type="EMBL" id="CP002683">
    <property type="protein sequence ID" value="AEH45182.1"/>
    <property type="molecule type" value="Genomic_DNA"/>
</dbReference>
<dbReference type="PANTHER" id="PTHR23355">
    <property type="entry name" value="RIBONUCLEASE"/>
    <property type="match status" value="1"/>
</dbReference>
<dbReference type="KEGG" id="tid:Thein_1315"/>
<gene>
    <name evidence="2" type="ordered locus">Thein_1315</name>
</gene>
<evidence type="ECO:0000313" key="2">
    <source>
        <dbReference type="EMBL" id="AEH45182.1"/>
    </source>
</evidence>
<dbReference type="InterPro" id="IPR057324">
    <property type="entry name" value="WH_RNase_II"/>
</dbReference>
<evidence type="ECO:0000313" key="3">
    <source>
        <dbReference type="Proteomes" id="UP000006793"/>
    </source>
</evidence>
<dbReference type="STRING" id="667014.Thein_1315"/>
<dbReference type="OrthoDB" id="9764149at2"/>
<evidence type="ECO:0000259" key="1">
    <source>
        <dbReference type="SMART" id="SM00955"/>
    </source>
</evidence>
<dbReference type="InterPro" id="IPR050180">
    <property type="entry name" value="RNR_Ribonuclease"/>
</dbReference>
<accession>F8A8U2</accession>
<dbReference type="InterPro" id="IPR012340">
    <property type="entry name" value="NA-bd_OB-fold"/>
</dbReference>